<dbReference type="Pfam" id="PF05010">
    <property type="entry name" value="TACC_C"/>
    <property type="match status" value="1"/>
</dbReference>
<organism evidence="10 11">
    <name type="scientific">Monodon monoceros</name>
    <name type="common">Narwhal</name>
    <name type="synonym">Ceratodon monodon</name>
    <dbReference type="NCBI Taxonomy" id="40151"/>
    <lineage>
        <taxon>Eukaryota</taxon>
        <taxon>Metazoa</taxon>
        <taxon>Chordata</taxon>
        <taxon>Craniata</taxon>
        <taxon>Vertebrata</taxon>
        <taxon>Euteleostomi</taxon>
        <taxon>Mammalia</taxon>
        <taxon>Eutheria</taxon>
        <taxon>Laurasiatheria</taxon>
        <taxon>Artiodactyla</taxon>
        <taxon>Whippomorpha</taxon>
        <taxon>Cetacea</taxon>
        <taxon>Odontoceti</taxon>
        <taxon>Monodontidae</taxon>
        <taxon>Monodon</taxon>
    </lineage>
</organism>
<protein>
    <recommendedName>
        <fullName evidence="9">Transforming acidic coiled-coil-containing protein C-terminal domain-containing protein</fullName>
    </recommendedName>
</protein>
<feature type="compositionally biased region" description="Low complexity" evidence="8">
    <location>
        <begin position="922"/>
        <end position="936"/>
    </location>
</feature>
<proteinExistence type="inferred from homology"/>
<dbReference type="Pfam" id="PF25777">
    <property type="entry name" value="Aurora-A_bind_TACC3"/>
    <property type="match status" value="1"/>
</dbReference>
<dbReference type="PANTHER" id="PTHR13924:SF4">
    <property type="entry name" value="TRANSFORMING ACIDIC COILED-COIL-CONTAINING PROTEIN 3"/>
    <property type="match status" value="1"/>
</dbReference>
<dbReference type="InterPro" id="IPR007707">
    <property type="entry name" value="TACC_C"/>
</dbReference>
<evidence type="ECO:0000256" key="7">
    <source>
        <dbReference type="SAM" id="Coils"/>
    </source>
</evidence>
<evidence type="ECO:0000256" key="4">
    <source>
        <dbReference type="ARBA" id="ARBA00022553"/>
    </source>
</evidence>
<dbReference type="EMBL" id="RWIC01000701">
    <property type="protein sequence ID" value="TKC40860.1"/>
    <property type="molecule type" value="Genomic_DNA"/>
</dbReference>
<dbReference type="GO" id="GO:0005856">
    <property type="term" value="C:cytoskeleton"/>
    <property type="evidence" value="ECO:0007669"/>
    <property type="project" value="UniProtKB-SubCell"/>
</dbReference>
<reference evidence="11" key="1">
    <citation type="journal article" date="2019" name="IScience">
        <title>Narwhal Genome Reveals Long-Term Low Genetic Diversity despite Current Large Abundance Size.</title>
        <authorList>
            <person name="Westbury M.V."/>
            <person name="Petersen B."/>
            <person name="Garde E."/>
            <person name="Heide-Jorgensen M.P."/>
            <person name="Lorenzen E.D."/>
        </authorList>
    </citation>
    <scope>NUCLEOTIDE SEQUENCE [LARGE SCALE GENOMIC DNA]</scope>
</reference>
<feature type="compositionally biased region" description="Basic and acidic residues" evidence="8">
    <location>
        <begin position="379"/>
        <end position="388"/>
    </location>
</feature>
<feature type="coiled-coil region" evidence="7">
    <location>
        <begin position="777"/>
        <end position="804"/>
    </location>
</feature>
<feature type="region of interest" description="Disordered" evidence="8">
    <location>
        <begin position="444"/>
        <end position="517"/>
    </location>
</feature>
<keyword evidence="5 7" id="KW-0175">Coiled coil</keyword>
<feature type="region of interest" description="Disordered" evidence="8">
    <location>
        <begin position="907"/>
        <end position="939"/>
    </location>
</feature>
<feature type="region of interest" description="Disordered" evidence="8">
    <location>
        <begin position="614"/>
        <end position="644"/>
    </location>
</feature>
<feature type="compositionally biased region" description="Basic and acidic residues" evidence="8">
    <location>
        <begin position="139"/>
        <end position="150"/>
    </location>
</feature>
<feature type="compositionally biased region" description="Low complexity" evidence="8">
    <location>
        <begin position="457"/>
        <end position="472"/>
    </location>
</feature>
<dbReference type="InterPro" id="IPR057663">
    <property type="entry name" value="TACC3_Aurora-A_bind"/>
</dbReference>
<comment type="subcellular location">
    <subcellularLocation>
        <location evidence="1">Cytoplasm</location>
        <location evidence="1">Cytoskeleton</location>
    </subcellularLocation>
</comment>
<evidence type="ECO:0000256" key="3">
    <source>
        <dbReference type="ARBA" id="ARBA00022490"/>
    </source>
</evidence>
<feature type="compositionally biased region" description="Basic and acidic residues" evidence="8">
    <location>
        <begin position="332"/>
        <end position="345"/>
    </location>
</feature>
<dbReference type="GO" id="GO:0005737">
    <property type="term" value="C:cytoplasm"/>
    <property type="evidence" value="ECO:0007669"/>
    <property type="project" value="TreeGrafter"/>
</dbReference>
<feature type="compositionally biased region" description="Basic and acidic residues" evidence="8">
    <location>
        <begin position="296"/>
        <end position="305"/>
    </location>
</feature>
<keyword evidence="6" id="KW-0206">Cytoskeleton</keyword>
<dbReference type="GO" id="GO:0007052">
    <property type="term" value="P:mitotic spindle organization"/>
    <property type="evidence" value="ECO:0007669"/>
    <property type="project" value="InterPro"/>
</dbReference>
<dbReference type="InterPro" id="IPR039915">
    <property type="entry name" value="TACC"/>
</dbReference>
<feature type="compositionally biased region" description="Pro residues" evidence="8">
    <location>
        <begin position="617"/>
        <end position="626"/>
    </location>
</feature>
<dbReference type="AlphaFoldDB" id="A0A4V6WP11"/>
<comment type="similarity">
    <text evidence="2">Belongs to the TACC family.</text>
</comment>
<feature type="compositionally biased region" description="Polar residues" evidence="8">
    <location>
        <begin position="180"/>
        <end position="189"/>
    </location>
</feature>
<sequence length="971" mass="103895">MSLHVFSDENVTGDKSTENCDFLFSPLELTGRSSVLRLSQKENVPPKSTAKAMKVTFQTPLRDPQTHRILSPSTGSKLEACFALGDTIGLENCHQVWTQKENVNYVFLKSQQFTKETDTRTTNGILQKPAVADANPPSEDMRPASDDRHRSGPSLAPQACLDPASSSQMPESVENPEASPGQTSGSPEPTQEEHVHPHSLEESATSTSTILEDPPGMASQDRTEDPLRATGENSSGVPAPSAGAASAPGTHPGGARGAEPLVDLPSEAPAGPMEAGGATFPSPQKEEAEGQTADSLRSEPIRLEFDFSDATIKRPPPLRKRGKTPALRPPSRRPEARQEKEEKALVEAGEGPDPPPRGSNSLDQDKLDDPDCNPAGGDGEARPPEHPKSGPATEASSPSRQVLLASADDTPGVQTSAGTAEAAGEVRMWAGVLMPLPRLRVVTGQRQAGGARGWGEGTTDASGASAPTSSPGSKPPTVPTDPTPATPRGPEPGLDLSGEHFWDPAEGTSFTRPQGQGARTVFRGARRRVLSLQTATPLYSKGPSVKGGWGGVPLRAHSPSAGGGMRLAAGASLSVLGTGAEVDYLEQFGASSFKESALRKQSLYLKFDPLLQDSPRGPAPVAPEPSSPSNSRGGQPDRLHGPRVQNIDPVALGESLGRPLCTQTACVFSSGLSARGTDAHSSGSPPEAQLLDLDFAGAPDVPMLGPAPCDLGRRAPLLPVGPIVDVLQYSQKDLDTVVGATQKENEALRVRCTALQEKILEMGKIMDAFEGTVYQAMEEAQKQKELAKAEIQKVLRDRDQLTADLHSTEKSFSDLFKRFEKQKEVIEGYRTNEESLKKCVEDYIGRIEKEGQRYQALKAHAEEKLQLANEEITQVRSKAQAEALALQAVLRKEQMRIHSLEKVVEQKVGTRDPRVQAELGKSSPPGSRSSGPAPSSERWERSRDLILLLQTKENDELTRICDDLISKMERI</sequence>
<dbReference type="Gene3D" id="1.20.5.1700">
    <property type="match status" value="2"/>
</dbReference>
<feature type="compositionally biased region" description="Basic and acidic residues" evidence="8">
    <location>
        <begin position="191"/>
        <end position="201"/>
    </location>
</feature>
<evidence type="ECO:0000259" key="9">
    <source>
        <dbReference type="Pfam" id="PF05010"/>
    </source>
</evidence>
<evidence type="ECO:0000256" key="8">
    <source>
        <dbReference type="SAM" id="MobiDB-lite"/>
    </source>
</evidence>
<evidence type="ECO:0000256" key="5">
    <source>
        <dbReference type="ARBA" id="ARBA00023054"/>
    </source>
</evidence>
<dbReference type="Proteomes" id="UP000308365">
    <property type="component" value="Unassembled WGS sequence"/>
</dbReference>
<comment type="caution">
    <text evidence="10">The sequence shown here is derived from an EMBL/GenBank/DDBJ whole genome shotgun (WGS) entry which is preliminary data.</text>
</comment>
<evidence type="ECO:0000313" key="11">
    <source>
        <dbReference type="Proteomes" id="UP000308365"/>
    </source>
</evidence>
<accession>A0A4V6WP11</accession>
<name>A0A4V6WP11_MONMO</name>
<feature type="compositionally biased region" description="Low complexity" evidence="8">
    <location>
        <begin position="234"/>
        <end position="250"/>
    </location>
</feature>
<dbReference type="PANTHER" id="PTHR13924">
    <property type="entry name" value="TRANSFORMING ACIDIC COILED-COIL CONTAINING PROTEIN 1/2"/>
    <property type="match status" value="1"/>
</dbReference>
<evidence type="ECO:0000313" key="10">
    <source>
        <dbReference type="EMBL" id="TKC40860.1"/>
    </source>
</evidence>
<evidence type="ECO:0000256" key="6">
    <source>
        <dbReference type="ARBA" id="ARBA00023212"/>
    </source>
</evidence>
<gene>
    <name evidence="10" type="ORF">EI555_012633</name>
</gene>
<feature type="compositionally biased region" description="Pro residues" evidence="8">
    <location>
        <begin position="473"/>
        <end position="490"/>
    </location>
</feature>
<dbReference type="GO" id="GO:0021987">
    <property type="term" value="P:cerebral cortex development"/>
    <property type="evidence" value="ECO:0007669"/>
    <property type="project" value="TreeGrafter"/>
</dbReference>
<keyword evidence="4" id="KW-0597">Phosphoprotein</keyword>
<keyword evidence="3" id="KW-0963">Cytoplasm</keyword>
<feature type="domain" description="Transforming acidic coiled-coil-containing protein C-terminal" evidence="9">
    <location>
        <begin position="729"/>
        <end position="908"/>
    </location>
</feature>
<feature type="coiled-coil region" evidence="7">
    <location>
        <begin position="851"/>
        <end position="878"/>
    </location>
</feature>
<feature type="compositionally biased region" description="Low complexity" evidence="8">
    <location>
        <begin position="267"/>
        <end position="278"/>
    </location>
</feature>
<evidence type="ECO:0000256" key="1">
    <source>
        <dbReference type="ARBA" id="ARBA00004245"/>
    </source>
</evidence>
<evidence type="ECO:0000256" key="2">
    <source>
        <dbReference type="ARBA" id="ARBA00009423"/>
    </source>
</evidence>
<dbReference type="GO" id="GO:0007097">
    <property type="term" value="P:nuclear migration"/>
    <property type="evidence" value="ECO:0007669"/>
    <property type="project" value="TreeGrafter"/>
</dbReference>
<feature type="region of interest" description="Disordered" evidence="8">
    <location>
        <begin position="119"/>
        <end position="423"/>
    </location>
</feature>